<dbReference type="AlphaFoldDB" id="A0A2T4JY86"/>
<feature type="region of interest" description="Disordered" evidence="1">
    <location>
        <begin position="98"/>
        <end position="129"/>
    </location>
</feature>
<dbReference type="Proteomes" id="UP000241010">
    <property type="component" value="Unassembled WGS sequence"/>
</dbReference>
<evidence type="ECO:0000313" key="4">
    <source>
        <dbReference type="Proteomes" id="UP000241010"/>
    </source>
</evidence>
<comment type="caution">
    <text evidence="3">The sequence shown here is derived from an EMBL/GenBank/DDBJ whole genome shotgun (WGS) entry which is preliminary data.</text>
</comment>
<dbReference type="OrthoDB" id="7308154at2"/>
<keyword evidence="4" id="KW-1185">Reference proteome</keyword>
<dbReference type="EMBL" id="PZKG01000013">
    <property type="protein sequence ID" value="PTE22880.1"/>
    <property type="molecule type" value="Genomic_DNA"/>
</dbReference>
<sequence>MKQLIAPLALCLSLTAVQAQEPLPEAPPVPEASGDVEDGFSLLGEGARLLFRGLMDEAEPMMDDMGQALKEMQPAARELLAMIGDLRHYEAPERLPNGDILIRRKADAPPLEPLPEKAEPEAPSGEIEL</sequence>
<gene>
    <name evidence="3" type="ORF">C5F48_04790</name>
</gene>
<feature type="chain" id="PRO_5015743298" evidence="2">
    <location>
        <begin position="20"/>
        <end position="129"/>
    </location>
</feature>
<accession>A0A2T4JY86</accession>
<evidence type="ECO:0000256" key="2">
    <source>
        <dbReference type="SAM" id="SignalP"/>
    </source>
</evidence>
<feature type="signal peptide" evidence="2">
    <location>
        <begin position="1"/>
        <end position="19"/>
    </location>
</feature>
<organism evidence="3 4">
    <name type="scientific">Cereibacter changlensis JA139</name>
    <dbReference type="NCBI Taxonomy" id="1188249"/>
    <lineage>
        <taxon>Bacteria</taxon>
        <taxon>Pseudomonadati</taxon>
        <taxon>Pseudomonadota</taxon>
        <taxon>Alphaproteobacteria</taxon>
        <taxon>Rhodobacterales</taxon>
        <taxon>Paracoccaceae</taxon>
        <taxon>Cereibacter</taxon>
    </lineage>
</organism>
<evidence type="ECO:0000256" key="1">
    <source>
        <dbReference type="SAM" id="MobiDB-lite"/>
    </source>
</evidence>
<proteinExistence type="predicted"/>
<dbReference type="RefSeq" id="WP_107662772.1">
    <property type="nucleotide sequence ID" value="NZ_PZKG01000013.1"/>
</dbReference>
<keyword evidence="2" id="KW-0732">Signal</keyword>
<protein>
    <submittedName>
        <fullName evidence="3">AAA+ family ATPase</fullName>
    </submittedName>
</protein>
<name>A0A2T4JY86_9RHOB</name>
<evidence type="ECO:0000313" key="3">
    <source>
        <dbReference type="EMBL" id="PTE22880.1"/>
    </source>
</evidence>
<reference evidence="3 4" key="1">
    <citation type="submission" date="2018-03" db="EMBL/GenBank/DDBJ databases">
        <title>Cereibacter changlensis.</title>
        <authorList>
            <person name="Meyer T.E."/>
            <person name="Miller S."/>
            <person name="Lodha T."/>
            <person name="Gandham S."/>
            <person name="Chintalapati S."/>
            <person name="Chintalapati V.R."/>
        </authorList>
    </citation>
    <scope>NUCLEOTIDE SEQUENCE [LARGE SCALE GENOMIC DNA]</scope>
    <source>
        <strain evidence="3 4">JA139</strain>
    </source>
</reference>